<dbReference type="Pfam" id="PF00172">
    <property type="entry name" value="Zn_clus"/>
    <property type="match status" value="1"/>
</dbReference>
<evidence type="ECO:0000256" key="1">
    <source>
        <dbReference type="ARBA" id="ARBA00004123"/>
    </source>
</evidence>
<dbReference type="SUPFAM" id="SSF57701">
    <property type="entry name" value="Zn2/Cys6 DNA-binding domain"/>
    <property type="match status" value="1"/>
</dbReference>
<feature type="compositionally biased region" description="Polar residues" evidence="4">
    <location>
        <begin position="18"/>
        <end position="37"/>
    </location>
</feature>
<feature type="region of interest" description="Disordered" evidence="4">
    <location>
        <begin position="263"/>
        <end position="287"/>
    </location>
</feature>
<dbReference type="SMART" id="SM00066">
    <property type="entry name" value="GAL4"/>
    <property type="match status" value="1"/>
</dbReference>
<dbReference type="CDD" id="cd12148">
    <property type="entry name" value="fungal_TF_MHR"/>
    <property type="match status" value="1"/>
</dbReference>
<keyword evidence="3" id="KW-0539">Nucleus</keyword>
<feature type="region of interest" description="Disordered" evidence="4">
    <location>
        <begin position="1"/>
        <end position="43"/>
    </location>
</feature>
<reference evidence="6 7" key="1">
    <citation type="submission" date="2018-06" db="EMBL/GenBank/DDBJ databases">
        <title>Complete Genomes of Monosporascus.</title>
        <authorList>
            <person name="Robinson A.J."/>
            <person name="Natvig D.O."/>
        </authorList>
    </citation>
    <scope>NUCLEOTIDE SEQUENCE [LARGE SCALE GENOMIC DNA]</scope>
    <source>
        <strain evidence="6 7">CBS 110550</strain>
    </source>
</reference>
<feature type="region of interest" description="Disordered" evidence="4">
    <location>
        <begin position="101"/>
        <end position="126"/>
    </location>
</feature>
<gene>
    <name evidence="6" type="ORF">DL764_001750</name>
</gene>
<evidence type="ECO:0000256" key="2">
    <source>
        <dbReference type="ARBA" id="ARBA00022723"/>
    </source>
</evidence>
<name>A0A4Q4TSZ9_9PEZI</name>
<dbReference type="SMART" id="SM00906">
    <property type="entry name" value="Fungal_trans"/>
    <property type="match status" value="1"/>
</dbReference>
<dbReference type="Gene3D" id="4.10.240.10">
    <property type="entry name" value="Zn(2)-C6 fungal-type DNA-binding domain"/>
    <property type="match status" value="1"/>
</dbReference>
<proteinExistence type="predicted"/>
<dbReference type="EMBL" id="QJNU01000056">
    <property type="protein sequence ID" value="RYP08730.1"/>
    <property type="molecule type" value="Genomic_DNA"/>
</dbReference>
<dbReference type="PROSITE" id="PS50048">
    <property type="entry name" value="ZN2_CY6_FUNGAL_2"/>
    <property type="match status" value="1"/>
</dbReference>
<feature type="compositionally biased region" description="Basic and acidic residues" evidence="4">
    <location>
        <begin position="111"/>
        <end position="126"/>
    </location>
</feature>
<feature type="domain" description="Zn(2)-C6 fungal-type" evidence="5">
    <location>
        <begin position="70"/>
        <end position="99"/>
    </location>
</feature>
<dbReference type="GO" id="GO:0006351">
    <property type="term" value="P:DNA-templated transcription"/>
    <property type="evidence" value="ECO:0007669"/>
    <property type="project" value="InterPro"/>
</dbReference>
<dbReference type="GO" id="GO:0003677">
    <property type="term" value="F:DNA binding"/>
    <property type="evidence" value="ECO:0007669"/>
    <property type="project" value="InterPro"/>
</dbReference>
<keyword evidence="7" id="KW-1185">Reference proteome</keyword>
<comment type="subcellular location">
    <subcellularLocation>
        <location evidence="1">Nucleus</location>
    </subcellularLocation>
</comment>
<dbReference type="InterPro" id="IPR036864">
    <property type="entry name" value="Zn2-C6_fun-type_DNA-bd_sf"/>
</dbReference>
<dbReference type="Proteomes" id="UP000293360">
    <property type="component" value="Unassembled WGS sequence"/>
</dbReference>
<evidence type="ECO:0000256" key="4">
    <source>
        <dbReference type="SAM" id="MobiDB-lite"/>
    </source>
</evidence>
<evidence type="ECO:0000256" key="3">
    <source>
        <dbReference type="ARBA" id="ARBA00023242"/>
    </source>
</evidence>
<comment type="caution">
    <text evidence="6">The sequence shown here is derived from an EMBL/GenBank/DDBJ whole genome shotgun (WGS) entry which is preliminary data.</text>
</comment>
<dbReference type="Pfam" id="PF04082">
    <property type="entry name" value="Fungal_trans"/>
    <property type="match status" value="1"/>
</dbReference>
<evidence type="ECO:0000313" key="6">
    <source>
        <dbReference type="EMBL" id="RYP08730.1"/>
    </source>
</evidence>
<keyword evidence="2" id="KW-0479">Metal-binding</keyword>
<protein>
    <recommendedName>
        <fullName evidence="5">Zn(2)-C6 fungal-type domain-containing protein</fullName>
    </recommendedName>
</protein>
<sequence length="762" mass="85585">MHVNKTTPMEISADQPMPSANTINSPATSTPQDQTPRSASAQAAAAPFSLGGSVTLDPNTTPSAALNPRSCVTCRRRKVRCDKFMPCGNCRKAHIQCVFPAPGRAPRRPRVRDPDASPKQTSDREIELMKRLRKLEGIVEELSGQIEFETSRHPSSSGGTSPEAPTDGGAVSGGNMMERDRRPAASAFGGSIPGGGSPSDTARTGKPTPPSDSTACPLLRSATGEVQRELGRLVLKERGKTRYVTNALWTKLNDEINELRADTQKLTDEGSDDSEDDSSPSGTVYHSYADQGDHHGFVLGYRSSEVDLSKLHPLPSQIPFIWQVYVENVDPLVKILHVPTMNKIIRDCRNSMKNLSPGLEALMFSIYFGSITSMEEDEVKLNFGVDKATLVNKHRFATEQALAKANFLTTLELVVVQAFTLFLIVVRRYDNTQFSWTLTGLAIRIAQSLGLHREGTHFAELKPFDVEMRRRLWWTLCVLDVRSAENHGSELTIAEGTHDTRLPLNVNDSDLSPDMTDYPEEHHGVTDMSFSLVRFEICGLARKMHAAASAMSRNPRDMHITVQEREDWLVETYDRIEEKYLRGTVNKDSNPLHWVASIIARLIMAKLSLFIYQPAVLEDDGPELPQKIRDRLFLSSVEVVEYIRILDAEPRCRQWRWLFHTYSPWHGVAYLLLEICRRPWTSSVERGWIALTTTFRNPESVLEHTKLTEHGGVWIPLHKLMLKAERHRESEIARLRNDPREAERLDIEEMNKAAPASFQHLG</sequence>
<evidence type="ECO:0000259" key="5">
    <source>
        <dbReference type="PROSITE" id="PS50048"/>
    </source>
</evidence>
<dbReference type="PANTHER" id="PTHR31001:SF50">
    <property type="entry name" value="ZN(II)2CYS6 TRANSCRIPTION FACTOR (EUROFUNG)"/>
    <property type="match status" value="1"/>
</dbReference>
<feature type="compositionally biased region" description="Acidic residues" evidence="4">
    <location>
        <begin position="269"/>
        <end position="278"/>
    </location>
</feature>
<dbReference type="PANTHER" id="PTHR31001">
    <property type="entry name" value="UNCHARACTERIZED TRANSCRIPTIONAL REGULATORY PROTEIN"/>
    <property type="match status" value="1"/>
</dbReference>
<dbReference type="GO" id="GO:0000981">
    <property type="term" value="F:DNA-binding transcription factor activity, RNA polymerase II-specific"/>
    <property type="evidence" value="ECO:0007669"/>
    <property type="project" value="InterPro"/>
</dbReference>
<accession>A0A4Q4TSZ9</accession>
<dbReference type="CDD" id="cd00067">
    <property type="entry name" value="GAL4"/>
    <property type="match status" value="1"/>
</dbReference>
<feature type="region of interest" description="Disordered" evidence="4">
    <location>
        <begin position="146"/>
        <end position="223"/>
    </location>
</feature>
<dbReference type="InterPro" id="IPR007219">
    <property type="entry name" value="XnlR_reg_dom"/>
</dbReference>
<dbReference type="InterPro" id="IPR050613">
    <property type="entry name" value="Sec_Metabolite_Reg"/>
</dbReference>
<dbReference type="STRING" id="155417.A0A4Q4TSZ9"/>
<dbReference type="InterPro" id="IPR001138">
    <property type="entry name" value="Zn2Cys6_DnaBD"/>
</dbReference>
<dbReference type="AlphaFoldDB" id="A0A4Q4TSZ9"/>
<dbReference type="GO" id="GO:0005634">
    <property type="term" value="C:nucleus"/>
    <property type="evidence" value="ECO:0007669"/>
    <property type="project" value="UniProtKB-SubCell"/>
</dbReference>
<dbReference type="GO" id="GO:0008270">
    <property type="term" value="F:zinc ion binding"/>
    <property type="evidence" value="ECO:0007669"/>
    <property type="project" value="InterPro"/>
</dbReference>
<dbReference type="PROSITE" id="PS00463">
    <property type="entry name" value="ZN2_CY6_FUNGAL_1"/>
    <property type="match status" value="1"/>
</dbReference>
<evidence type="ECO:0000313" key="7">
    <source>
        <dbReference type="Proteomes" id="UP000293360"/>
    </source>
</evidence>
<dbReference type="OrthoDB" id="3989227at2759"/>
<organism evidence="6 7">
    <name type="scientific">Monosporascus ibericus</name>
    <dbReference type="NCBI Taxonomy" id="155417"/>
    <lineage>
        <taxon>Eukaryota</taxon>
        <taxon>Fungi</taxon>
        <taxon>Dikarya</taxon>
        <taxon>Ascomycota</taxon>
        <taxon>Pezizomycotina</taxon>
        <taxon>Sordariomycetes</taxon>
        <taxon>Xylariomycetidae</taxon>
        <taxon>Xylariales</taxon>
        <taxon>Xylariales incertae sedis</taxon>
        <taxon>Monosporascus</taxon>
    </lineage>
</organism>